<dbReference type="EMBL" id="CM044708">
    <property type="protein sequence ID" value="KAI5649832.1"/>
    <property type="molecule type" value="Genomic_DNA"/>
</dbReference>
<keyword evidence="2" id="KW-1185">Reference proteome</keyword>
<evidence type="ECO:0000313" key="2">
    <source>
        <dbReference type="Proteomes" id="UP001060085"/>
    </source>
</evidence>
<evidence type="ECO:0000313" key="1">
    <source>
        <dbReference type="EMBL" id="KAI5649832.1"/>
    </source>
</evidence>
<proteinExistence type="predicted"/>
<protein>
    <submittedName>
        <fullName evidence="1">Uncharacterized protein</fullName>
    </submittedName>
</protein>
<reference evidence="2" key="1">
    <citation type="journal article" date="2023" name="Nat. Plants">
        <title>Single-cell RNA sequencing provides a high-resolution roadmap for understanding the multicellular compartmentation of specialized metabolism.</title>
        <authorList>
            <person name="Sun S."/>
            <person name="Shen X."/>
            <person name="Li Y."/>
            <person name="Li Y."/>
            <person name="Wang S."/>
            <person name="Li R."/>
            <person name="Zhang H."/>
            <person name="Shen G."/>
            <person name="Guo B."/>
            <person name="Wei J."/>
            <person name="Xu J."/>
            <person name="St-Pierre B."/>
            <person name="Chen S."/>
            <person name="Sun C."/>
        </authorList>
    </citation>
    <scope>NUCLEOTIDE SEQUENCE [LARGE SCALE GENOMIC DNA]</scope>
</reference>
<sequence length="193" mass="22081">MRHVWEVKVGDWMRNFLGDARGARKRFNREVLKSRHLKEIHKHQSRDKKGQYVDFHSEEFWARFHEVRQKAEEEVAATGAALAYDLYWFLEAGYLKPENGQVATGLPPCYLEAAQRIMRRVEAAISSVCAAFDEHMMQFSEQNHLSYTSMPLMMDIVRAAMAVIPSTSLSTTVAAGTSDAVRLRIHCGFFGLK</sequence>
<comment type="caution">
    <text evidence="1">The sequence shown here is derived from an EMBL/GenBank/DDBJ whole genome shotgun (WGS) entry which is preliminary data.</text>
</comment>
<organism evidence="1 2">
    <name type="scientific">Catharanthus roseus</name>
    <name type="common">Madagascar periwinkle</name>
    <name type="synonym">Vinca rosea</name>
    <dbReference type="NCBI Taxonomy" id="4058"/>
    <lineage>
        <taxon>Eukaryota</taxon>
        <taxon>Viridiplantae</taxon>
        <taxon>Streptophyta</taxon>
        <taxon>Embryophyta</taxon>
        <taxon>Tracheophyta</taxon>
        <taxon>Spermatophyta</taxon>
        <taxon>Magnoliopsida</taxon>
        <taxon>eudicotyledons</taxon>
        <taxon>Gunneridae</taxon>
        <taxon>Pentapetalae</taxon>
        <taxon>asterids</taxon>
        <taxon>lamiids</taxon>
        <taxon>Gentianales</taxon>
        <taxon>Apocynaceae</taxon>
        <taxon>Rauvolfioideae</taxon>
        <taxon>Vinceae</taxon>
        <taxon>Catharanthinae</taxon>
        <taxon>Catharanthus</taxon>
    </lineage>
</organism>
<name>A0ACB9ZUC8_CATRO</name>
<gene>
    <name evidence="1" type="ORF">M9H77_35837</name>
</gene>
<dbReference type="Proteomes" id="UP001060085">
    <property type="component" value="Linkage Group LG08"/>
</dbReference>
<accession>A0ACB9ZUC8</accession>